<evidence type="ECO:0000259" key="2">
    <source>
        <dbReference type="PROSITE" id="PS50829"/>
    </source>
</evidence>
<dbReference type="HOGENOM" id="CLU_269914_0_0_1"/>
<dbReference type="PANTHER" id="PTHR14445:SF36">
    <property type="entry name" value="FI03272P-RELATED"/>
    <property type="match status" value="1"/>
</dbReference>
<proteinExistence type="predicted"/>
<dbReference type="PANTHER" id="PTHR14445">
    <property type="entry name" value="GRB10 INTERACTING GYF PROTEIN"/>
    <property type="match status" value="1"/>
</dbReference>
<dbReference type="PROSITE" id="PS50829">
    <property type="entry name" value="GYF"/>
    <property type="match status" value="1"/>
</dbReference>
<feature type="region of interest" description="Disordered" evidence="1">
    <location>
        <begin position="1"/>
        <end position="78"/>
    </location>
</feature>
<evidence type="ECO:0000313" key="4">
    <source>
        <dbReference type="Proteomes" id="UP000027456"/>
    </source>
</evidence>
<dbReference type="EMBL" id="AZST01000069">
    <property type="protein sequence ID" value="KEP53216.1"/>
    <property type="molecule type" value="Genomic_DNA"/>
</dbReference>
<evidence type="ECO:0000256" key="1">
    <source>
        <dbReference type="SAM" id="MobiDB-lite"/>
    </source>
</evidence>
<protein>
    <submittedName>
        <fullName evidence="3">GYF domain protein</fullName>
    </submittedName>
</protein>
<feature type="region of interest" description="Disordered" evidence="1">
    <location>
        <begin position="1076"/>
        <end position="1125"/>
    </location>
</feature>
<feature type="region of interest" description="Disordered" evidence="1">
    <location>
        <begin position="160"/>
        <end position="197"/>
    </location>
</feature>
<feature type="region of interest" description="Disordered" evidence="1">
    <location>
        <begin position="296"/>
        <end position="347"/>
    </location>
</feature>
<feature type="region of interest" description="Disordered" evidence="1">
    <location>
        <begin position="933"/>
        <end position="1004"/>
    </location>
</feature>
<feature type="compositionally biased region" description="Low complexity" evidence="1">
    <location>
        <begin position="895"/>
        <end position="915"/>
    </location>
</feature>
<feature type="compositionally biased region" description="Basic residues" evidence="1">
    <location>
        <begin position="1116"/>
        <end position="1125"/>
    </location>
</feature>
<feature type="compositionally biased region" description="Basic and acidic residues" evidence="1">
    <location>
        <begin position="880"/>
        <end position="891"/>
    </location>
</feature>
<dbReference type="InterPro" id="IPR051640">
    <property type="entry name" value="GRB10-interact_GYF"/>
</dbReference>
<dbReference type="InterPro" id="IPR003169">
    <property type="entry name" value="GYF"/>
</dbReference>
<dbReference type="InterPro" id="IPR035445">
    <property type="entry name" value="GYF-like_dom_sf"/>
</dbReference>
<name>A0A074S1K9_9AGAM</name>
<dbReference type="STRING" id="1423351.A0A074S1K9"/>
<dbReference type="Proteomes" id="UP000027456">
    <property type="component" value="Unassembled WGS sequence"/>
</dbReference>
<feature type="compositionally biased region" description="Low complexity" evidence="1">
    <location>
        <begin position="307"/>
        <end position="321"/>
    </location>
</feature>
<feature type="region of interest" description="Disordered" evidence="1">
    <location>
        <begin position="211"/>
        <end position="281"/>
    </location>
</feature>
<keyword evidence="4" id="KW-1185">Reference proteome</keyword>
<accession>A0A074S1K9</accession>
<feature type="domain" description="GYF" evidence="2">
    <location>
        <begin position="369"/>
        <end position="418"/>
    </location>
</feature>
<feature type="region of interest" description="Disordered" evidence="1">
    <location>
        <begin position="733"/>
        <end position="785"/>
    </location>
</feature>
<organism evidence="3 4">
    <name type="scientific">Rhizoctonia solani 123E</name>
    <dbReference type="NCBI Taxonomy" id="1423351"/>
    <lineage>
        <taxon>Eukaryota</taxon>
        <taxon>Fungi</taxon>
        <taxon>Dikarya</taxon>
        <taxon>Basidiomycota</taxon>
        <taxon>Agaricomycotina</taxon>
        <taxon>Agaricomycetes</taxon>
        <taxon>Cantharellales</taxon>
        <taxon>Ceratobasidiaceae</taxon>
        <taxon>Rhizoctonia</taxon>
    </lineage>
</organism>
<feature type="compositionally biased region" description="Low complexity" evidence="1">
    <location>
        <begin position="956"/>
        <end position="982"/>
    </location>
</feature>
<feature type="compositionally biased region" description="Low complexity" evidence="1">
    <location>
        <begin position="1076"/>
        <end position="1087"/>
    </location>
</feature>
<feature type="compositionally biased region" description="Low complexity" evidence="1">
    <location>
        <begin position="32"/>
        <end position="41"/>
    </location>
</feature>
<feature type="compositionally biased region" description="Low complexity" evidence="1">
    <location>
        <begin position="56"/>
        <end position="65"/>
    </location>
</feature>
<dbReference type="SMART" id="SM00444">
    <property type="entry name" value="GYF"/>
    <property type="match status" value="1"/>
</dbReference>
<dbReference type="Gene3D" id="3.30.1490.40">
    <property type="match status" value="1"/>
</dbReference>
<dbReference type="Pfam" id="PF02213">
    <property type="entry name" value="GYF"/>
    <property type="match status" value="1"/>
</dbReference>
<gene>
    <name evidence="3" type="ORF">V565_033930</name>
</gene>
<dbReference type="CDD" id="cd00072">
    <property type="entry name" value="GYF"/>
    <property type="match status" value="1"/>
</dbReference>
<sequence length="1125" mass="116831">MTSASSLHFGPEWMRKPSRGSLAPLSPNITGNSPGTTSSLLPTPPNPASTQLPNVSSYSSLLTSASPPPQIKSEDENYPFRYSKEQLLRVWKDGGGRGGLGLEVERWPGIVREVGGEPQGAKEMTPEERKIFSVGVNSDPPIRRNTANLSLASDRQSNKLGQGIGIGLGPASPRGIGAPRRRATGATDDPAAGPFVPRKLSLSSTLLAGNVGVNTPGSPGIPLPSPNTRNRLPSGENADATTDGWVRGSPAAPTDSPWSVMGARRRTNDTSRGWGNAGGTPGIGLGIGRGISFGSLANGTPSADGKTSPSISPGPGPVSTSDAVAPANEESTTQPTSTTSDAIQPPALTTNTIYATNGNAPESTEDFATMQWSYKDPTGQIQGPFAGATMQQWFETGYFAEDLLIKRTHVDSDFEPLRDFRRRAPPLRPGEAHVQMFLSPLAPRAPPNLPAPHALLRGADTPPNPSPRLAHLLTGIHDASNHGPMSAGASGGSPLVNSPTLSAARGTTLDSYLTPGQNGLGGTELVVAGGAGLTNEALERKKREEFIQSLRERELAMGVGAASPQAFGSTGPFGGGFASNPSTPFGPYAPGTPSAFNSRLNVPMPLAPIPTPVSNASLNAVSPFPHNGPVLWSSTDPMTTPGAYTAPSNDFDHGTIYQSAPSNLGAWQAVAPTWGDEDDLPPAVEAAVNIADETLHTPVSDAQVHDSPSSWHPELPVEPEVENMTTAFEETRIHNREAEPTPIANEASPTSSKRKNKGKAANKEPPVPVSALTPPSPVISTPVSPPAHATAWATAEDKTTSLSLRDIQQAEARKAEARKAAERVTKASAPVLVAEETVNVTGSWGLPQVGARANASASAAAANNGPAWTKPAAAPSGKKSMKEIQEEEERRKKAVAAAASANATKETPAATSAQQAAKRAYADSAKNVATTATGGTWTTVGPLGKTNLPPPTVRQPSTTSAAAPATRAVPGSSAPRPGSSASNATQPAGAAKPVKSTSSDETPVPPSLDFLKWLKESLKGLNGINVEEFMQMLLSFPLDPSPAVVEIISDSIYANSSTLDGRRFAAEFCQKRKADAAAARAKPSSASGTKVPRASLAEVVKTQPKPVQSEWGFKTVQKKPKGGRK</sequence>
<reference evidence="3 4" key="1">
    <citation type="submission" date="2013-12" db="EMBL/GenBank/DDBJ databases">
        <authorList>
            <person name="Cubeta M."/>
            <person name="Pakala S."/>
            <person name="Fedorova N."/>
            <person name="Thomas E."/>
            <person name="Dean R."/>
            <person name="Jabaji S."/>
            <person name="Neate S."/>
            <person name="Toda T."/>
            <person name="Tavantzis S."/>
            <person name="Vilgalys R."/>
            <person name="Bharathan N."/>
            <person name="Pakala S."/>
            <person name="Losada L.S."/>
            <person name="Zafar N."/>
            <person name="Nierman W."/>
        </authorList>
    </citation>
    <scope>NUCLEOTIDE SEQUENCE [LARGE SCALE GENOMIC DNA]</scope>
    <source>
        <strain evidence="3 4">123E</strain>
    </source>
</reference>
<dbReference type="AlphaFoldDB" id="A0A074S1K9"/>
<feature type="compositionally biased region" description="Low complexity" evidence="1">
    <location>
        <begin position="331"/>
        <end position="340"/>
    </location>
</feature>
<dbReference type="SUPFAM" id="SSF55277">
    <property type="entry name" value="GYF domain"/>
    <property type="match status" value="1"/>
</dbReference>
<comment type="caution">
    <text evidence="3">The sequence shown here is derived from an EMBL/GenBank/DDBJ whole genome shotgun (WGS) entry which is preliminary data.</text>
</comment>
<evidence type="ECO:0000313" key="3">
    <source>
        <dbReference type="EMBL" id="KEP53216.1"/>
    </source>
</evidence>
<dbReference type="GO" id="GO:0005829">
    <property type="term" value="C:cytosol"/>
    <property type="evidence" value="ECO:0007669"/>
    <property type="project" value="TreeGrafter"/>
</dbReference>
<feature type="region of interest" description="Disordered" evidence="1">
    <location>
        <begin position="862"/>
        <end position="915"/>
    </location>
</feature>
<dbReference type="OrthoDB" id="6415790at2759"/>